<keyword evidence="3 6" id="KW-0240">DNA-directed RNA polymerase</keyword>
<gene>
    <name evidence="7" type="ORF">PAPYR_2943</name>
</gene>
<dbReference type="EMBL" id="JAPMOS010000011">
    <property type="protein sequence ID" value="KAJ4460713.1"/>
    <property type="molecule type" value="Genomic_DNA"/>
</dbReference>
<comment type="subcellular location">
    <subcellularLocation>
        <location evidence="1 6">Nucleus</location>
    </subcellularLocation>
</comment>
<dbReference type="InterPro" id="IPR007832">
    <property type="entry name" value="RNA_pol_Rpc34"/>
</dbReference>
<accession>A0ABQ8UQY9</accession>
<comment type="similarity">
    <text evidence="2 6">Belongs to the eukaryotic RPC34/RPC39 RNA polymerase subunit family.</text>
</comment>
<dbReference type="PIRSF" id="PIRSF028763">
    <property type="entry name" value="RNA_pol_Rpc34"/>
    <property type="match status" value="1"/>
</dbReference>
<evidence type="ECO:0000256" key="4">
    <source>
        <dbReference type="ARBA" id="ARBA00023163"/>
    </source>
</evidence>
<dbReference type="PANTHER" id="PTHR12780">
    <property type="entry name" value="RNA POLYMERASE III DNA DIRECTED , 39KD SUBUNIT-RELATED"/>
    <property type="match status" value="1"/>
</dbReference>
<dbReference type="InterPro" id="IPR016049">
    <property type="entry name" value="RNA_pol_Rpc34-like"/>
</dbReference>
<dbReference type="Pfam" id="PF05158">
    <property type="entry name" value="RNA_pol_Rpc34"/>
    <property type="match status" value="1"/>
</dbReference>
<reference evidence="7" key="1">
    <citation type="journal article" date="2022" name="bioRxiv">
        <title>Genomics of Preaxostyla Flagellates Illuminates Evolutionary Transitions and the Path Towards Mitochondrial Loss.</title>
        <authorList>
            <person name="Novak L.V.F."/>
            <person name="Treitli S.C."/>
            <person name="Pyrih J."/>
            <person name="Halakuc P."/>
            <person name="Pipaliya S.V."/>
            <person name="Vacek V."/>
            <person name="Brzon O."/>
            <person name="Soukal P."/>
            <person name="Eme L."/>
            <person name="Dacks J.B."/>
            <person name="Karnkowska A."/>
            <person name="Elias M."/>
            <person name="Hampl V."/>
        </authorList>
    </citation>
    <scope>NUCLEOTIDE SEQUENCE</scope>
    <source>
        <strain evidence="7">RCP-MX</strain>
    </source>
</reference>
<evidence type="ECO:0000313" key="7">
    <source>
        <dbReference type="EMBL" id="KAJ4460713.1"/>
    </source>
</evidence>
<keyword evidence="5 6" id="KW-0539">Nucleus</keyword>
<protein>
    <recommendedName>
        <fullName evidence="6">DNA-directed RNA polymerase III subunit RPC6</fullName>
        <shortName evidence="6">RNA polymerase III subunit C6</shortName>
    </recommendedName>
</protein>
<dbReference type="Proteomes" id="UP001141327">
    <property type="component" value="Unassembled WGS sequence"/>
</dbReference>
<dbReference type="GO" id="GO:0000428">
    <property type="term" value="C:DNA-directed RNA polymerase complex"/>
    <property type="evidence" value="ECO:0007669"/>
    <property type="project" value="UniProtKB-KW"/>
</dbReference>
<evidence type="ECO:0000256" key="6">
    <source>
        <dbReference type="PIRNR" id="PIRNR028763"/>
    </source>
</evidence>
<dbReference type="InterPro" id="IPR036388">
    <property type="entry name" value="WH-like_DNA-bd_sf"/>
</dbReference>
<keyword evidence="8" id="KW-1185">Reference proteome</keyword>
<keyword evidence="4 6" id="KW-0804">Transcription</keyword>
<evidence type="ECO:0000256" key="5">
    <source>
        <dbReference type="ARBA" id="ARBA00023242"/>
    </source>
</evidence>
<comment type="function">
    <text evidence="6">DNA-dependent RNA polymerase catalyzes the transcription of DNA into RNA using the four ribonucleoside triphosphates as substrates. Specific peripheric component of RNA polymerase III which synthesizes small RNAs, such as 5S rRNA and tRNAs.</text>
</comment>
<dbReference type="Gene3D" id="1.10.10.10">
    <property type="entry name" value="Winged helix-like DNA-binding domain superfamily/Winged helix DNA-binding domain"/>
    <property type="match status" value="2"/>
</dbReference>
<evidence type="ECO:0000256" key="2">
    <source>
        <dbReference type="ARBA" id="ARBA00011038"/>
    </source>
</evidence>
<name>A0ABQ8UQY9_9EUKA</name>
<dbReference type="InterPro" id="IPR036390">
    <property type="entry name" value="WH_DNA-bd_sf"/>
</dbReference>
<evidence type="ECO:0000256" key="1">
    <source>
        <dbReference type="ARBA" id="ARBA00004123"/>
    </source>
</evidence>
<dbReference type="SUPFAM" id="SSF46785">
    <property type="entry name" value="Winged helix' DNA-binding domain"/>
    <property type="match status" value="1"/>
</dbReference>
<comment type="caution">
    <text evidence="7">The sequence shown here is derived from an EMBL/GenBank/DDBJ whole genome shotgun (WGS) entry which is preliminary data.</text>
</comment>
<organism evidence="7 8">
    <name type="scientific">Paratrimastix pyriformis</name>
    <dbReference type="NCBI Taxonomy" id="342808"/>
    <lineage>
        <taxon>Eukaryota</taxon>
        <taxon>Metamonada</taxon>
        <taxon>Preaxostyla</taxon>
        <taxon>Paratrimastigidae</taxon>
        <taxon>Paratrimastix</taxon>
    </lineage>
</organism>
<evidence type="ECO:0000313" key="8">
    <source>
        <dbReference type="Proteomes" id="UP001141327"/>
    </source>
</evidence>
<evidence type="ECO:0000256" key="3">
    <source>
        <dbReference type="ARBA" id="ARBA00022478"/>
    </source>
</evidence>
<sequence length="295" mass="33096">MESVSAQIQERILALLQEIPSISQKDLLEQIKEHPPDVVAVTLNDLLTAGKVAAQQQGGALVFTLVGEAERSKTQGLSPQDGVILEIIKQAGNKGIWTRELRFKSNMQPNQIQKALKTLQARKLIKQIKSPSQRGKRLYMLFELEPVREVWFTDSQDFDVQFINVLRDQCLNMIIKKGFANVGEITTFVRSSGISKVELRPENVQSILDTLVYDGEIEGVPDPRNITQIYYRAAHRVGWNNFYGEVPCATCPIFDECSNAEQADICPQRCPYFTHWLTLEPEQPAEGAPMGGGPQ</sequence>
<proteinExistence type="inferred from homology"/>